<evidence type="ECO:0000313" key="4">
    <source>
        <dbReference type="EMBL" id="SDJ11796.1"/>
    </source>
</evidence>
<evidence type="ECO:0000313" key="5">
    <source>
        <dbReference type="Proteomes" id="UP000199225"/>
    </source>
</evidence>
<dbReference type="InterPro" id="IPR002372">
    <property type="entry name" value="PQQ_rpt_dom"/>
</dbReference>
<dbReference type="EMBL" id="FNEV01000002">
    <property type="protein sequence ID" value="SDJ11796.1"/>
    <property type="molecule type" value="Genomic_DNA"/>
</dbReference>
<feature type="domain" description="Pyrrolo-quinoline quinone repeat" evidence="3">
    <location>
        <begin position="224"/>
        <end position="433"/>
    </location>
</feature>
<dbReference type="OrthoDB" id="9794322at2"/>
<keyword evidence="2" id="KW-0732">Signal</keyword>
<dbReference type="InterPro" id="IPR015943">
    <property type="entry name" value="WD40/YVTN_repeat-like_dom_sf"/>
</dbReference>
<dbReference type="SUPFAM" id="SSF50998">
    <property type="entry name" value="Quinoprotein alcohol dehydrogenase-like"/>
    <property type="match status" value="2"/>
</dbReference>
<keyword evidence="1" id="KW-0812">Transmembrane</keyword>
<evidence type="ECO:0000256" key="2">
    <source>
        <dbReference type="SAM" id="SignalP"/>
    </source>
</evidence>
<evidence type="ECO:0000259" key="3">
    <source>
        <dbReference type="Pfam" id="PF13360"/>
    </source>
</evidence>
<dbReference type="PANTHER" id="PTHR34512:SF30">
    <property type="entry name" value="OUTER MEMBRANE PROTEIN ASSEMBLY FACTOR BAMB"/>
    <property type="match status" value="1"/>
</dbReference>
<organism evidence="4 5">
    <name type="scientific">Salimicrobium halophilum</name>
    <dbReference type="NCBI Taxonomy" id="86666"/>
    <lineage>
        <taxon>Bacteria</taxon>
        <taxon>Bacillati</taxon>
        <taxon>Bacillota</taxon>
        <taxon>Bacilli</taxon>
        <taxon>Bacillales</taxon>
        <taxon>Bacillaceae</taxon>
        <taxon>Salimicrobium</taxon>
    </lineage>
</organism>
<dbReference type="STRING" id="86666.SAMN04490247_0813"/>
<feature type="signal peptide" evidence="2">
    <location>
        <begin position="1"/>
        <end position="27"/>
    </location>
</feature>
<feature type="transmembrane region" description="Helical" evidence="1">
    <location>
        <begin position="455"/>
        <end position="481"/>
    </location>
</feature>
<sequence length="491" mass="54293">MKRYIRNYIVGVSFLLFFLAGAYSAEATFGPDSWLEYRLNDKNNPVYDEDGTDPLEAVTFETGDQIRSTPVVIGDRLFAGNHNTGEMFAFDIKSGELLWENQAPNWIHSEMIYQGGTVYVGFGNRFFENGIRGTGQSGVMAVDAETGETLWQTETDGEVMPTPVYHEGYVYAATGDRHLYKMEESSGEVEEKINLGHIVSMSSPNYYEDHIFVGGGAPRPYTFSAVDVEEDTVTWQTEMPDAFAGLDDVPPAISEDIVVTTALEGPGPLPLKQVYDNSGAVEAYKELVKSLVGNQKEYPEHVMYAMDTNNGELLWKKSLGSGEMVKNNKSGAPMIYDGRVYVGSPITETFYSYDLQTGEKQWEFRNTTMKAPPVADDGVVYFTNAEGYVHAMDAETGEEIGRKELGGTLAPSGPIIMNDTLIVGSQDSNVYALPVEEIQGSSDEFTTNHHEEKSMLSFVSVVYGAPTILLIVLMILGVAGVRMFRKKHHNK</sequence>
<keyword evidence="1" id="KW-1133">Transmembrane helix</keyword>
<gene>
    <name evidence="4" type="ORF">SAMN04490247_0813</name>
</gene>
<reference evidence="5" key="1">
    <citation type="submission" date="2016-10" db="EMBL/GenBank/DDBJ databases">
        <authorList>
            <person name="Varghese N."/>
            <person name="Submissions S."/>
        </authorList>
    </citation>
    <scope>NUCLEOTIDE SEQUENCE [LARGE SCALE GENOMIC DNA]</scope>
    <source>
        <strain evidence="5">DSM 4771</strain>
    </source>
</reference>
<dbReference type="InterPro" id="IPR018391">
    <property type="entry name" value="PQQ_b-propeller_rpt"/>
</dbReference>
<dbReference type="SMART" id="SM00564">
    <property type="entry name" value="PQQ"/>
    <property type="match status" value="8"/>
</dbReference>
<proteinExistence type="predicted"/>
<name>A0A1G8R4A2_9BACI</name>
<accession>A0A1G8R4A2</accession>
<evidence type="ECO:0000256" key="1">
    <source>
        <dbReference type="SAM" id="Phobius"/>
    </source>
</evidence>
<keyword evidence="1" id="KW-0472">Membrane</keyword>
<dbReference type="Proteomes" id="UP000199225">
    <property type="component" value="Unassembled WGS sequence"/>
</dbReference>
<dbReference type="RefSeq" id="WP_093192342.1">
    <property type="nucleotide sequence ID" value="NZ_FNEV01000002.1"/>
</dbReference>
<protein>
    <submittedName>
        <fullName evidence="4">Outer membrane protein assembly factor BamB, contains PQQ-like beta-propeller repeat</fullName>
    </submittedName>
</protein>
<dbReference type="Gene3D" id="2.130.10.10">
    <property type="entry name" value="YVTN repeat-like/Quinoprotein amine dehydrogenase"/>
    <property type="match status" value="2"/>
</dbReference>
<dbReference type="Pfam" id="PF13360">
    <property type="entry name" value="PQQ_2"/>
    <property type="match status" value="2"/>
</dbReference>
<dbReference type="InterPro" id="IPR011047">
    <property type="entry name" value="Quinoprotein_ADH-like_sf"/>
</dbReference>
<feature type="domain" description="Pyrrolo-quinoline quinone repeat" evidence="3">
    <location>
        <begin position="60"/>
        <end position="120"/>
    </location>
</feature>
<feature type="chain" id="PRO_5038719547" evidence="2">
    <location>
        <begin position="28"/>
        <end position="491"/>
    </location>
</feature>
<dbReference type="AlphaFoldDB" id="A0A1G8R4A2"/>
<dbReference type="PANTHER" id="PTHR34512">
    <property type="entry name" value="CELL SURFACE PROTEIN"/>
    <property type="match status" value="1"/>
</dbReference>
<keyword evidence="5" id="KW-1185">Reference proteome</keyword>